<evidence type="ECO:0000313" key="2">
    <source>
        <dbReference type="EMBL" id="WWM69979.1"/>
    </source>
</evidence>
<dbReference type="EMBL" id="CP145607">
    <property type="protein sequence ID" value="WWM69979.1"/>
    <property type="molecule type" value="Genomic_DNA"/>
</dbReference>
<feature type="domain" description="DUF2059" evidence="1">
    <location>
        <begin position="73"/>
        <end position="124"/>
    </location>
</feature>
<gene>
    <name evidence="2" type="ORF">V6R86_04585</name>
</gene>
<dbReference type="RefSeq" id="WP_338502523.1">
    <property type="nucleotide sequence ID" value="NZ_CP145607.1"/>
</dbReference>
<accession>A0ABZ2G0T9</accession>
<keyword evidence="3" id="KW-1185">Reference proteome</keyword>
<dbReference type="Pfam" id="PF09832">
    <property type="entry name" value="DUF2059"/>
    <property type="match status" value="1"/>
</dbReference>
<proteinExistence type="predicted"/>
<dbReference type="InterPro" id="IPR018637">
    <property type="entry name" value="DUF2059"/>
</dbReference>
<organism evidence="2 3">
    <name type="scientific">Sphingomonas kaistensis</name>
    <dbReference type="NCBI Taxonomy" id="298708"/>
    <lineage>
        <taxon>Bacteria</taxon>
        <taxon>Pseudomonadati</taxon>
        <taxon>Pseudomonadota</taxon>
        <taxon>Alphaproteobacteria</taxon>
        <taxon>Sphingomonadales</taxon>
        <taxon>Sphingomonadaceae</taxon>
        <taxon>Sphingomonas</taxon>
    </lineage>
</organism>
<sequence length="147" mass="15467">MILLALTMMAAEPSAEALKLGREIAESGTLATLLPMMRDDEIGKMVKDNPSLRASEQAALRRTADRVFAAGADKLFAATARAYAEKLSLDDLKAAAAYARSPAAKRVQAALRAVIGASMGVMQGMDFKKDVAAAYCKESGKLCAAAQ</sequence>
<evidence type="ECO:0000313" key="3">
    <source>
        <dbReference type="Proteomes" id="UP001382935"/>
    </source>
</evidence>
<name>A0ABZ2G0T9_9SPHN</name>
<reference evidence="2 3" key="1">
    <citation type="submission" date="2024-02" db="EMBL/GenBank/DDBJ databases">
        <title>Full genome sequence of Sphingomonas kaistensis.</title>
        <authorList>
            <person name="Poletto B.L."/>
            <person name="Silva G."/>
            <person name="Galante D."/>
            <person name="Campos K.R."/>
            <person name="Santos M.B.N."/>
            <person name="Sacchi C.T."/>
        </authorList>
    </citation>
    <scope>NUCLEOTIDE SEQUENCE [LARGE SCALE GENOMIC DNA]</scope>
    <source>
        <strain evidence="2 3">MA4R</strain>
    </source>
</reference>
<protein>
    <submittedName>
        <fullName evidence="2">DUF2059 domain-containing protein</fullName>
    </submittedName>
</protein>
<evidence type="ECO:0000259" key="1">
    <source>
        <dbReference type="Pfam" id="PF09832"/>
    </source>
</evidence>
<dbReference type="Proteomes" id="UP001382935">
    <property type="component" value="Chromosome"/>
</dbReference>